<keyword evidence="7" id="KW-1185">Reference proteome</keyword>
<keyword evidence="3" id="KW-0998">Cell outer membrane</keyword>
<proteinExistence type="predicted"/>
<evidence type="ECO:0000259" key="5">
    <source>
        <dbReference type="Pfam" id="PF25183"/>
    </source>
</evidence>
<feature type="signal peptide" evidence="4">
    <location>
        <begin position="1"/>
        <end position="30"/>
    </location>
</feature>
<feature type="chain" id="PRO_5009294345" evidence="4">
    <location>
        <begin position="31"/>
        <end position="998"/>
    </location>
</feature>
<evidence type="ECO:0000313" key="7">
    <source>
        <dbReference type="Proteomes" id="UP000236728"/>
    </source>
</evidence>
<keyword evidence="6" id="KW-0378">Hydrolase</keyword>
<keyword evidence="6" id="KW-0645">Protease</keyword>
<dbReference type="Gene3D" id="2.60.40.1120">
    <property type="entry name" value="Carboxypeptidase-like, regulatory domain"/>
    <property type="match status" value="1"/>
</dbReference>
<dbReference type="GO" id="GO:0004180">
    <property type="term" value="F:carboxypeptidase activity"/>
    <property type="evidence" value="ECO:0007669"/>
    <property type="project" value="UniProtKB-KW"/>
</dbReference>
<dbReference type="GO" id="GO:0009279">
    <property type="term" value="C:cell outer membrane"/>
    <property type="evidence" value="ECO:0007669"/>
    <property type="project" value="UniProtKB-SubCell"/>
</dbReference>
<evidence type="ECO:0000256" key="4">
    <source>
        <dbReference type="SAM" id="SignalP"/>
    </source>
</evidence>
<keyword evidence="6" id="KW-0121">Carboxypeptidase</keyword>
<dbReference type="Pfam" id="PF13620">
    <property type="entry name" value="CarboxypepD_reg"/>
    <property type="match status" value="1"/>
</dbReference>
<dbReference type="AlphaFoldDB" id="A0A1H6C1P0"/>
<dbReference type="Proteomes" id="UP000236728">
    <property type="component" value="Unassembled WGS sequence"/>
</dbReference>
<reference evidence="6 7" key="1">
    <citation type="submission" date="2016-10" db="EMBL/GenBank/DDBJ databases">
        <authorList>
            <person name="de Groot N.N."/>
        </authorList>
    </citation>
    <scope>NUCLEOTIDE SEQUENCE [LARGE SCALE GENOMIC DNA]</scope>
    <source>
        <strain evidence="6 7">DSM 22489</strain>
    </source>
</reference>
<dbReference type="OrthoDB" id="97893at2"/>
<evidence type="ECO:0000256" key="1">
    <source>
        <dbReference type="ARBA" id="ARBA00004442"/>
    </source>
</evidence>
<dbReference type="InterPro" id="IPR057601">
    <property type="entry name" value="Oar-like_b-barrel"/>
</dbReference>
<dbReference type="RefSeq" id="WP_103934958.1">
    <property type="nucleotide sequence ID" value="NZ_FNVA01000008.1"/>
</dbReference>
<evidence type="ECO:0000256" key="2">
    <source>
        <dbReference type="ARBA" id="ARBA00023136"/>
    </source>
</evidence>
<dbReference type="Pfam" id="PF25183">
    <property type="entry name" value="OMP_b-brl_4"/>
    <property type="match status" value="2"/>
</dbReference>
<comment type="subcellular location">
    <subcellularLocation>
        <location evidence="1">Cell outer membrane</location>
    </subcellularLocation>
</comment>
<evidence type="ECO:0000256" key="3">
    <source>
        <dbReference type="ARBA" id="ARBA00023237"/>
    </source>
</evidence>
<dbReference type="EMBL" id="FNVA01000008">
    <property type="protein sequence ID" value="SEG66276.1"/>
    <property type="molecule type" value="Genomic_DNA"/>
</dbReference>
<gene>
    <name evidence="6" type="ORF">SAMN05421819_4111</name>
</gene>
<name>A0A1H6C1P0_9BACT</name>
<evidence type="ECO:0000313" key="6">
    <source>
        <dbReference type="EMBL" id="SEG66276.1"/>
    </source>
</evidence>
<feature type="domain" description="TonB-dependent transporter Oar-like beta-barrel" evidence="5">
    <location>
        <begin position="247"/>
        <end position="328"/>
    </location>
</feature>
<protein>
    <submittedName>
        <fullName evidence="6">Carboxypeptidase regulatory-like domain-containing protein</fullName>
    </submittedName>
</protein>
<dbReference type="Gene3D" id="2.40.170.20">
    <property type="entry name" value="TonB-dependent receptor, beta-barrel domain"/>
    <property type="match status" value="1"/>
</dbReference>
<sequence>MSNLRNVRHSVFAVAMATALGSMTSPVAWSQSQSINGTIRGLVTDSTGASLTGASVTIKNIDTGYTRTVTSGGDGLYVVPDLPVGNYTVSASAANFAPLTKSGIRLAAGAEIVIDEQLKAGSVATQVEVDTATPILEPGRLTVGRTISPEETQNVPLTSRNPYNLVLFQPAVSGHPNPENGIPRTVNTNGLVDRINYQLDGMVDTETDRYGLRLFAISDSYANEVQTIANGAPAEFGNTAGVTFNVITPSGTNQYHGLAQYIWRPKAASACPILQNCLVGTTGYVPKPSLHVDDFVGRVGGPVLHDKLFFFAAYEHLKRANPQAITITPANQTLLIANGVSASDFGSAPSVQRAQWLDVRGDYAITPKHQFFVRYNYFRNNYPFNTNIGGLYAISSASDFQDRAHIIGAQLISTFSPNLFNEFRGSWPYRNEHHVADPLTGPGPMITISGVANFGGSNGVADKFQEKIPSFNDNVTWIKGAHSFKFGTGLQKNLDTQLADVYTQYTFGTIQDWIDAKAGGTPTNPYATIGYSNVKASIGQPGAAYHSIFFDLFAQDTWQFRKNILVSYGVRYDQYRAPTPPSGEPFVYTQNFRTPLGNFAPRLAVSWQVFPKTVVRVNSGMYYEATPTNTWYNPLYNNGAAGSGSFIASVAGYNTHQTAPAVPPTAQQLSCLPTFPQSPNQVPATCLGTQSITALTPNFKNEYTWNASLQVQQQLSNSDSLTVGYLLTNGRNMQFLRNMNLINPTSTLADGRPVYSSAINANTRLYPQYNNITLIDVGSNSSYNALTVSYLHRVAWGIDFNAAYTWSHSISNTPEANSYEFSASVEDPSNPLRDRSRSGVDHPNAGAFSLIYNPKFHFGNRLANGFATGNNFALLGNLMSGDTQNETVSASLNGDSTASSRPLFVGRNSLRAPAVYQYDARYTRSLGKYWDHVNPQIFVEANNLFNRTNVTSINTTATVVTSSGGSFPIGTVTTGPSKAPTSSVLEARILQFGAKIEF</sequence>
<accession>A0A1H6C1P0</accession>
<dbReference type="InterPro" id="IPR008969">
    <property type="entry name" value="CarboxyPept-like_regulatory"/>
</dbReference>
<organism evidence="6 7">
    <name type="scientific">Bryocella elongata</name>
    <dbReference type="NCBI Taxonomy" id="863522"/>
    <lineage>
        <taxon>Bacteria</taxon>
        <taxon>Pseudomonadati</taxon>
        <taxon>Acidobacteriota</taxon>
        <taxon>Terriglobia</taxon>
        <taxon>Terriglobales</taxon>
        <taxon>Acidobacteriaceae</taxon>
        <taxon>Bryocella</taxon>
    </lineage>
</organism>
<keyword evidence="2" id="KW-0472">Membrane</keyword>
<dbReference type="SUPFAM" id="SSF56935">
    <property type="entry name" value="Porins"/>
    <property type="match status" value="1"/>
</dbReference>
<feature type="domain" description="TonB-dependent transporter Oar-like beta-barrel" evidence="5">
    <location>
        <begin position="345"/>
        <end position="902"/>
    </location>
</feature>
<dbReference type="SUPFAM" id="SSF49464">
    <property type="entry name" value="Carboxypeptidase regulatory domain-like"/>
    <property type="match status" value="1"/>
</dbReference>
<dbReference type="InterPro" id="IPR036942">
    <property type="entry name" value="Beta-barrel_TonB_sf"/>
</dbReference>
<keyword evidence="4" id="KW-0732">Signal</keyword>